<evidence type="ECO:0000256" key="2">
    <source>
        <dbReference type="ARBA" id="ARBA00022670"/>
    </source>
</evidence>
<dbReference type="AlphaFoldDB" id="A0A5C2H7G6"/>
<proteinExistence type="inferred from homology"/>
<protein>
    <submittedName>
        <fullName evidence="6">Outer membrane lipoprotein, NlpC/P60 family</fullName>
    </submittedName>
</protein>
<dbReference type="RefSeq" id="WP_130232395.1">
    <property type="nucleotide sequence ID" value="NZ_BMEF01000001.1"/>
</dbReference>
<keyword evidence="2" id="KW-0645">Protease</keyword>
<sequence length="181" mass="20944">MFIKNILFISILFLFFTGCSIKNETTNIHIKTVDNIEIKSASLEHLIEEKIKEERKSSSNLNEKLYNFYSEWKGVKYKFGGNSKNGIDCSALIQIAFKEKLDLDIPRTTKLQSKTGYEIEKSDLNTGDLVFFKTGKNSRHVGIYLDNGEFIHASTKKGVTISKLDNVYFKRHYWKSQRIID</sequence>
<organism evidence="6 7">
    <name type="scientific">Malaciobacter pacificus</name>
    <dbReference type="NCBI Taxonomy" id="1080223"/>
    <lineage>
        <taxon>Bacteria</taxon>
        <taxon>Pseudomonadati</taxon>
        <taxon>Campylobacterota</taxon>
        <taxon>Epsilonproteobacteria</taxon>
        <taxon>Campylobacterales</taxon>
        <taxon>Arcobacteraceae</taxon>
        <taxon>Malaciobacter</taxon>
    </lineage>
</organism>
<evidence type="ECO:0000313" key="6">
    <source>
        <dbReference type="EMBL" id="QEP33425.1"/>
    </source>
</evidence>
<dbReference type="GO" id="GO:0008234">
    <property type="term" value="F:cysteine-type peptidase activity"/>
    <property type="evidence" value="ECO:0007669"/>
    <property type="project" value="UniProtKB-KW"/>
</dbReference>
<dbReference type="PROSITE" id="PS51935">
    <property type="entry name" value="NLPC_P60"/>
    <property type="match status" value="1"/>
</dbReference>
<evidence type="ECO:0000256" key="3">
    <source>
        <dbReference type="ARBA" id="ARBA00022729"/>
    </source>
</evidence>
<dbReference type="PANTHER" id="PTHR47360:SF1">
    <property type="entry name" value="ENDOPEPTIDASE NLPC-RELATED"/>
    <property type="match status" value="1"/>
</dbReference>
<keyword evidence="6" id="KW-0449">Lipoprotein</keyword>
<dbReference type="InterPro" id="IPR038765">
    <property type="entry name" value="Papain-like_cys_pep_sf"/>
</dbReference>
<evidence type="ECO:0000313" key="7">
    <source>
        <dbReference type="Proteomes" id="UP000322726"/>
    </source>
</evidence>
<dbReference type="PANTHER" id="PTHR47360">
    <property type="entry name" value="MUREIN DD-ENDOPEPTIDASE MEPS/MUREIN LD-CARBOXYPEPTIDASE"/>
    <property type="match status" value="1"/>
</dbReference>
<dbReference type="InterPro" id="IPR052062">
    <property type="entry name" value="Murein_DD/LD_carboxypeptidase"/>
</dbReference>
<dbReference type="GO" id="GO:0006508">
    <property type="term" value="P:proteolysis"/>
    <property type="evidence" value="ECO:0007669"/>
    <property type="project" value="UniProtKB-KW"/>
</dbReference>
<dbReference type="Pfam" id="PF00877">
    <property type="entry name" value="NLPC_P60"/>
    <property type="match status" value="1"/>
</dbReference>
<dbReference type="EMBL" id="CP035928">
    <property type="protein sequence ID" value="QEP33425.1"/>
    <property type="molecule type" value="Genomic_DNA"/>
</dbReference>
<dbReference type="OrthoDB" id="9807055at2"/>
<dbReference type="InterPro" id="IPR000064">
    <property type="entry name" value="NLP_P60_dom"/>
</dbReference>
<dbReference type="SUPFAM" id="SSF54001">
    <property type="entry name" value="Cysteine proteinases"/>
    <property type="match status" value="1"/>
</dbReference>
<evidence type="ECO:0000256" key="4">
    <source>
        <dbReference type="ARBA" id="ARBA00022801"/>
    </source>
</evidence>
<keyword evidence="7" id="KW-1185">Reference proteome</keyword>
<comment type="similarity">
    <text evidence="1">Belongs to the peptidase C40 family.</text>
</comment>
<dbReference type="KEGG" id="apai:APAC_0263"/>
<reference evidence="6 7" key="3">
    <citation type="submission" date="2019-09" db="EMBL/GenBank/DDBJ databases">
        <title>Taxonomic note: a critical rebuttal of the proposed division of the genus Arcobacter into six genera, emended descriptions of Arcobacter anaerophilus and the genus Arcobacter, and an assessment of genus-level boundaries for Epsilonproteobacteria using in silico genomic comparator tools.</title>
        <authorList>
            <person name="On S.L.W."/>
            <person name="Miller W.G."/>
            <person name="Biggs P."/>
            <person name="Cornelius A."/>
            <person name="Vandamme P."/>
        </authorList>
    </citation>
    <scope>NUCLEOTIDE SEQUENCE [LARGE SCALE GENOMIC DNA]</scope>
    <source>
        <strain evidence="6 7">LMG 26638</strain>
    </source>
</reference>
<evidence type="ECO:0000256" key="1">
    <source>
        <dbReference type="ARBA" id="ARBA00007074"/>
    </source>
</evidence>
<keyword evidence="5" id="KW-0788">Thiol protease</keyword>
<evidence type="ECO:0000256" key="5">
    <source>
        <dbReference type="ARBA" id="ARBA00022807"/>
    </source>
</evidence>
<dbReference type="Proteomes" id="UP000322726">
    <property type="component" value="Chromosome"/>
</dbReference>
<gene>
    <name evidence="6" type="ORF">APAC_0263</name>
</gene>
<accession>A0A5C2H7G6</accession>
<keyword evidence="3" id="KW-0732">Signal</keyword>
<dbReference type="PROSITE" id="PS51257">
    <property type="entry name" value="PROKAR_LIPOPROTEIN"/>
    <property type="match status" value="1"/>
</dbReference>
<keyword evidence="4" id="KW-0378">Hydrolase</keyword>
<name>A0A5C2H7G6_9BACT</name>
<dbReference type="Gene3D" id="3.90.1720.10">
    <property type="entry name" value="endopeptidase domain like (from Nostoc punctiforme)"/>
    <property type="match status" value="1"/>
</dbReference>
<reference evidence="6 7" key="2">
    <citation type="submission" date="2019-09" db="EMBL/GenBank/DDBJ databases">
        <title>Complete genome sequencing of four Arcobacter species reveals a diverse suite of mobile elements.</title>
        <authorList>
            <person name="Miller W.G."/>
            <person name="Yee E."/>
            <person name="Bono J.L."/>
        </authorList>
    </citation>
    <scope>NUCLEOTIDE SEQUENCE [LARGE SCALE GENOMIC DNA]</scope>
    <source>
        <strain evidence="6 7">LMG 26638</strain>
    </source>
</reference>
<reference evidence="7" key="1">
    <citation type="submission" date="2019-09" db="EMBL/GenBank/DDBJ databases">
        <title>Complete genome sequencing of four Arcobacter species reveals a diverse suite of mobile elements.</title>
        <authorList>
            <person name="On S.L.W."/>
            <person name="Miller W.G."/>
            <person name="Biggs P."/>
            <person name="Cornelius A."/>
            <person name="Vandamme P."/>
        </authorList>
    </citation>
    <scope>NUCLEOTIDE SEQUENCE [LARGE SCALE GENOMIC DNA]</scope>
    <source>
        <strain evidence="7">LMG 26638</strain>
    </source>
</reference>